<dbReference type="AlphaFoldDB" id="A0A975GNT7"/>
<sequence>MKKVAWFILILVLSASVHPIMAAPGRSEKRAFIVGVDNTEYYPMYGYKNGEYTGYARELLDTFGEDSGYSFQYKSLPILRLYKDFLVSQTVDFKYPDNILWKAELKKGKNIRYSSAVVDYIDGVMVLPENKGKGINEFKRLGTVLGFTPWEYLDHIKSGKIKEDHARTYEIMIRKTLRKRVDGAYSCVSVLNYQLEKLHQPGALVFDPCLPHTKSSYLFSSVKYPQIIERFSVWLMKRKAFVDQLKSKYKLESNLN</sequence>
<evidence type="ECO:0000313" key="2">
    <source>
        <dbReference type="EMBL" id="QTA87208.1"/>
    </source>
</evidence>
<reference evidence="2" key="1">
    <citation type="journal article" date="2021" name="Microb. Physiol.">
        <title>Proteogenomic Insights into the Physiology of Marine, Sulfate-Reducing, Filamentous Desulfonema limicola and Desulfonema magnum.</title>
        <authorList>
            <person name="Schnaars V."/>
            <person name="Wohlbrand L."/>
            <person name="Scheve S."/>
            <person name="Hinrichs C."/>
            <person name="Reinhardt R."/>
            <person name="Rabus R."/>
        </authorList>
    </citation>
    <scope>NUCLEOTIDE SEQUENCE</scope>
    <source>
        <strain evidence="2">4be13</strain>
    </source>
</reference>
<feature type="signal peptide" evidence="1">
    <location>
        <begin position="1"/>
        <end position="22"/>
    </location>
</feature>
<proteinExistence type="predicted"/>
<protein>
    <recommendedName>
        <fullName evidence="4">Solute-binding protein family 3/N-terminal domain-containing protein</fullName>
    </recommendedName>
</protein>
<dbReference type="KEGG" id="dmm:dnm_032380"/>
<gene>
    <name evidence="2" type="ORF">dnm_032380</name>
</gene>
<organism evidence="2 3">
    <name type="scientific">Desulfonema magnum</name>
    <dbReference type="NCBI Taxonomy" id="45655"/>
    <lineage>
        <taxon>Bacteria</taxon>
        <taxon>Pseudomonadati</taxon>
        <taxon>Thermodesulfobacteriota</taxon>
        <taxon>Desulfobacteria</taxon>
        <taxon>Desulfobacterales</taxon>
        <taxon>Desulfococcaceae</taxon>
        <taxon>Desulfonema</taxon>
    </lineage>
</organism>
<evidence type="ECO:0008006" key="4">
    <source>
        <dbReference type="Google" id="ProtNLM"/>
    </source>
</evidence>
<dbReference type="EMBL" id="CP061800">
    <property type="protein sequence ID" value="QTA87208.1"/>
    <property type="molecule type" value="Genomic_DNA"/>
</dbReference>
<keyword evidence="1" id="KW-0732">Signal</keyword>
<dbReference type="Gene3D" id="3.40.190.10">
    <property type="entry name" value="Periplasmic binding protein-like II"/>
    <property type="match status" value="2"/>
</dbReference>
<keyword evidence="3" id="KW-1185">Reference proteome</keyword>
<dbReference type="RefSeq" id="WP_207682503.1">
    <property type="nucleotide sequence ID" value="NZ_CP061800.1"/>
</dbReference>
<name>A0A975GNT7_9BACT</name>
<evidence type="ECO:0000313" key="3">
    <source>
        <dbReference type="Proteomes" id="UP000663722"/>
    </source>
</evidence>
<accession>A0A975GNT7</accession>
<feature type="chain" id="PRO_5036827331" description="Solute-binding protein family 3/N-terminal domain-containing protein" evidence="1">
    <location>
        <begin position="23"/>
        <end position="256"/>
    </location>
</feature>
<dbReference type="Proteomes" id="UP000663722">
    <property type="component" value="Chromosome"/>
</dbReference>
<dbReference type="SUPFAM" id="SSF53850">
    <property type="entry name" value="Periplasmic binding protein-like II"/>
    <property type="match status" value="1"/>
</dbReference>
<evidence type="ECO:0000256" key="1">
    <source>
        <dbReference type="SAM" id="SignalP"/>
    </source>
</evidence>